<organism evidence="2 3">
    <name type="scientific">Steroidobacter flavus</name>
    <dbReference type="NCBI Taxonomy" id="1842136"/>
    <lineage>
        <taxon>Bacteria</taxon>
        <taxon>Pseudomonadati</taxon>
        <taxon>Pseudomonadota</taxon>
        <taxon>Gammaproteobacteria</taxon>
        <taxon>Steroidobacterales</taxon>
        <taxon>Steroidobacteraceae</taxon>
        <taxon>Steroidobacter</taxon>
    </lineage>
</organism>
<name>A0ABV8SRG8_9GAMM</name>
<reference evidence="3" key="1">
    <citation type="journal article" date="2019" name="Int. J. Syst. Evol. Microbiol.">
        <title>The Global Catalogue of Microorganisms (GCM) 10K type strain sequencing project: providing services to taxonomists for standard genome sequencing and annotation.</title>
        <authorList>
            <consortium name="The Broad Institute Genomics Platform"/>
            <consortium name="The Broad Institute Genome Sequencing Center for Infectious Disease"/>
            <person name="Wu L."/>
            <person name="Ma J."/>
        </authorList>
    </citation>
    <scope>NUCLEOTIDE SEQUENCE [LARGE SCALE GENOMIC DNA]</scope>
    <source>
        <strain evidence="3">CGMCC 1.10759</strain>
    </source>
</reference>
<evidence type="ECO:0000313" key="3">
    <source>
        <dbReference type="Proteomes" id="UP001595904"/>
    </source>
</evidence>
<evidence type="ECO:0000256" key="1">
    <source>
        <dbReference type="SAM" id="Phobius"/>
    </source>
</evidence>
<dbReference type="Proteomes" id="UP001595904">
    <property type="component" value="Unassembled WGS sequence"/>
</dbReference>
<accession>A0ABV8SRG8</accession>
<feature type="transmembrane region" description="Helical" evidence="1">
    <location>
        <begin position="52"/>
        <end position="69"/>
    </location>
</feature>
<keyword evidence="1" id="KW-0812">Transmembrane</keyword>
<protein>
    <submittedName>
        <fullName evidence="2">Uncharacterized protein</fullName>
    </submittedName>
</protein>
<keyword evidence="1" id="KW-0472">Membrane</keyword>
<evidence type="ECO:0000313" key="2">
    <source>
        <dbReference type="EMBL" id="MFC4309935.1"/>
    </source>
</evidence>
<keyword evidence="3" id="KW-1185">Reference proteome</keyword>
<proteinExistence type="predicted"/>
<keyword evidence="1" id="KW-1133">Transmembrane helix</keyword>
<dbReference type="EMBL" id="JBHSDU010000003">
    <property type="protein sequence ID" value="MFC4309935.1"/>
    <property type="molecule type" value="Genomic_DNA"/>
</dbReference>
<feature type="transmembrane region" description="Helical" evidence="1">
    <location>
        <begin position="12"/>
        <end position="32"/>
    </location>
</feature>
<dbReference type="RefSeq" id="WP_380597012.1">
    <property type="nucleotide sequence ID" value="NZ_JBHSDU010000003.1"/>
</dbReference>
<gene>
    <name evidence="2" type="ORF">ACFPN2_12665</name>
</gene>
<feature type="transmembrane region" description="Helical" evidence="1">
    <location>
        <begin position="81"/>
        <end position="102"/>
    </location>
</feature>
<sequence>MDKKSKDAWEGWSIVGAVTIGLILVVTMEAMMASTPDDGVRGIVRATARSSFALFALAATASAVYYFWPNPWTRWQLRNRRYLGVSFALSLAIHLLAVFALSRLNPAS</sequence>
<comment type="caution">
    <text evidence="2">The sequence shown here is derived from an EMBL/GenBank/DDBJ whole genome shotgun (WGS) entry which is preliminary data.</text>
</comment>